<organism evidence="2 3">
    <name type="scientific">Secundilactobacillus angelensis</name>
    <dbReference type="NCBI Taxonomy" id="2722706"/>
    <lineage>
        <taxon>Bacteria</taxon>
        <taxon>Bacillati</taxon>
        <taxon>Bacillota</taxon>
        <taxon>Bacilli</taxon>
        <taxon>Lactobacillales</taxon>
        <taxon>Lactobacillaceae</taxon>
        <taxon>Secundilactobacillus</taxon>
    </lineage>
</organism>
<evidence type="ECO:0000313" key="3">
    <source>
        <dbReference type="Proteomes" id="UP000763447"/>
    </source>
</evidence>
<dbReference type="SUPFAM" id="SSF54611">
    <property type="entry name" value="SecB-like"/>
    <property type="match status" value="1"/>
</dbReference>
<comment type="similarity">
    <text evidence="1">Belongs to the SecB family.</text>
</comment>
<dbReference type="RefSeq" id="WP_168924934.1">
    <property type="nucleotide sequence ID" value="NZ_JAAXLJ010000006.1"/>
</dbReference>
<gene>
    <name evidence="2" type="ORF">HC026_05230</name>
</gene>
<dbReference type="EMBL" id="JAAXLJ010000006">
    <property type="protein sequence ID" value="NLR18328.1"/>
    <property type="molecule type" value="Genomic_DNA"/>
</dbReference>
<evidence type="ECO:0008006" key="4">
    <source>
        <dbReference type="Google" id="ProtNLM"/>
    </source>
</evidence>
<dbReference type="InterPro" id="IPR035958">
    <property type="entry name" value="SecB-like_sf"/>
</dbReference>
<dbReference type="Proteomes" id="UP000763447">
    <property type="component" value="Unassembled WGS sequence"/>
</dbReference>
<comment type="caution">
    <text evidence="2">The sequence shown here is derived from an EMBL/GenBank/DDBJ whole genome shotgun (WGS) entry which is preliminary data.</text>
</comment>
<reference evidence="2 3" key="1">
    <citation type="submission" date="2020-04" db="EMBL/GenBank/DDBJ databases">
        <title>A novel species of genus Lactobacillus that was isolated from fermented food Zha-chili.</title>
        <authorList>
            <person name="Zhang Z."/>
        </authorList>
    </citation>
    <scope>NUCLEOTIDE SEQUENCE [LARGE SCALE GENOMIC DNA]</scope>
    <source>
        <strain evidence="3">HBUAS51383</strain>
    </source>
</reference>
<dbReference type="Gene3D" id="3.10.420.10">
    <property type="entry name" value="SecB-like"/>
    <property type="match status" value="1"/>
</dbReference>
<dbReference type="Pfam" id="PF02556">
    <property type="entry name" value="SecB"/>
    <property type="match status" value="1"/>
</dbReference>
<accession>A0ABX1KWL6</accession>
<proteinExistence type="inferred from homology"/>
<keyword evidence="3" id="KW-1185">Reference proteome</keyword>
<protein>
    <recommendedName>
        <fullName evidence="4">Preprotein translocase subunit SecB</fullName>
    </recommendedName>
</protein>
<dbReference type="InterPro" id="IPR003708">
    <property type="entry name" value="SecB"/>
</dbReference>
<sequence>MSVLQFDGYKVTSMEYHRNTNFETPKEQITLDPKLKADHEVNDNHISVTLSLTVGSLTKKSIPFQVDCSVVGSFTYNPEEDKSEIGLDGFIRDNTVAILYPYVRAIIATLTTTSNEFPGYIMPTINVRQVLNQQNED</sequence>
<name>A0ABX1KWL6_9LACO</name>
<evidence type="ECO:0000313" key="2">
    <source>
        <dbReference type="EMBL" id="NLR18328.1"/>
    </source>
</evidence>
<evidence type="ECO:0000256" key="1">
    <source>
        <dbReference type="ARBA" id="ARBA00009990"/>
    </source>
</evidence>